<proteinExistence type="predicted"/>
<evidence type="ECO:0000313" key="1">
    <source>
        <dbReference type="EMBL" id="KAK9523070.1"/>
    </source>
</evidence>
<reference evidence="1 2" key="1">
    <citation type="journal article" date="2024" name="Genome Biol. Evol.">
        <title>Chromosome-level genome assembly of the viviparous eelpout Zoarces viviparus.</title>
        <authorList>
            <person name="Fuhrmann N."/>
            <person name="Brasseur M.V."/>
            <person name="Bakowski C.E."/>
            <person name="Podsiadlowski L."/>
            <person name="Prost S."/>
            <person name="Krehenwinkel H."/>
            <person name="Mayer C."/>
        </authorList>
    </citation>
    <scope>NUCLEOTIDE SEQUENCE [LARGE SCALE GENOMIC DNA]</scope>
    <source>
        <strain evidence="1">NO-MEL_2022_Ind0_liver</strain>
    </source>
</reference>
<sequence length="92" mass="10467">MPGGDDEPERESPAQMGRELLHCELLLLLEAHHTARESKRFHMWHVVNQAQASNNSEQTDPGCEGLECWENRAAIFKTQGYRGAFVLRGFKT</sequence>
<name>A0AAW1EKQ3_ZOAVI</name>
<gene>
    <name evidence="1" type="ORF">VZT92_019498</name>
</gene>
<dbReference type="AlphaFoldDB" id="A0AAW1EKQ3"/>
<protein>
    <submittedName>
        <fullName evidence="1">Uncharacterized protein</fullName>
    </submittedName>
</protein>
<comment type="caution">
    <text evidence="1">The sequence shown here is derived from an EMBL/GenBank/DDBJ whole genome shotgun (WGS) entry which is preliminary data.</text>
</comment>
<keyword evidence="2" id="KW-1185">Reference proteome</keyword>
<dbReference type="Proteomes" id="UP001488805">
    <property type="component" value="Unassembled WGS sequence"/>
</dbReference>
<evidence type="ECO:0000313" key="2">
    <source>
        <dbReference type="Proteomes" id="UP001488805"/>
    </source>
</evidence>
<dbReference type="EMBL" id="JBCEZU010000221">
    <property type="protein sequence ID" value="KAK9523070.1"/>
    <property type="molecule type" value="Genomic_DNA"/>
</dbReference>
<organism evidence="1 2">
    <name type="scientific">Zoarces viviparus</name>
    <name type="common">Viviparous eelpout</name>
    <name type="synonym">Blennius viviparus</name>
    <dbReference type="NCBI Taxonomy" id="48416"/>
    <lineage>
        <taxon>Eukaryota</taxon>
        <taxon>Metazoa</taxon>
        <taxon>Chordata</taxon>
        <taxon>Craniata</taxon>
        <taxon>Vertebrata</taxon>
        <taxon>Euteleostomi</taxon>
        <taxon>Actinopterygii</taxon>
        <taxon>Neopterygii</taxon>
        <taxon>Teleostei</taxon>
        <taxon>Neoteleostei</taxon>
        <taxon>Acanthomorphata</taxon>
        <taxon>Eupercaria</taxon>
        <taxon>Perciformes</taxon>
        <taxon>Cottioidei</taxon>
        <taxon>Zoarcales</taxon>
        <taxon>Zoarcidae</taxon>
        <taxon>Zoarcinae</taxon>
        <taxon>Zoarces</taxon>
    </lineage>
</organism>
<accession>A0AAW1EKQ3</accession>